<dbReference type="InterPro" id="IPR036873">
    <property type="entry name" value="Rhodanese-like_dom_sf"/>
</dbReference>
<dbReference type="Proteomes" id="UP001209083">
    <property type="component" value="Chromosome"/>
</dbReference>
<evidence type="ECO:0000313" key="2">
    <source>
        <dbReference type="EMBL" id="WGW11227.1"/>
    </source>
</evidence>
<organism evidence="2 3">
    <name type="scientific">Saxibacter everestensis</name>
    <dbReference type="NCBI Taxonomy" id="2909229"/>
    <lineage>
        <taxon>Bacteria</taxon>
        <taxon>Bacillati</taxon>
        <taxon>Actinomycetota</taxon>
        <taxon>Actinomycetes</taxon>
        <taxon>Micrococcales</taxon>
        <taxon>Brevibacteriaceae</taxon>
        <taxon>Saxibacter</taxon>
    </lineage>
</organism>
<keyword evidence="3" id="KW-1185">Reference proteome</keyword>
<name>A0ABY8QQH3_9MICO</name>
<dbReference type="Pfam" id="PF00581">
    <property type="entry name" value="Rhodanese"/>
    <property type="match status" value="1"/>
</dbReference>
<sequence>MNFSDVPSVKPADVPEGTAIVDVREDDEWQAGHIEGAQHIPLGQLMERYGEVPIDDEVVVVCRSGGRSARAVQWLNANGFDAVNLSGGMGAWSLDCELPIVSDGENEPTVL</sequence>
<evidence type="ECO:0000313" key="3">
    <source>
        <dbReference type="Proteomes" id="UP001209083"/>
    </source>
</evidence>
<dbReference type="RefSeq" id="WP_349638012.1">
    <property type="nucleotide sequence ID" value="NZ_CP090958.1"/>
</dbReference>
<dbReference type="PROSITE" id="PS50206">
    <property type="entry name" value="RHODANESE_3"/>
    <property type="match status" value="1"/>
</dbReference>
<dbReference type="EMBL" id="CP090958">
    <property type="protein sequence ID" value="WGW11227.1"/>
    <property type="molecule type" value="Genomic_DNA"/>
</dbReference>
<proteinExistence type="predicted"/>
<dbReference type="SMART" id="SM00450">
    <property type="entry name" value="RHOD"/>
    <property type="match status" value="1"/>
</dbReference>
<dbReference type="InterPro" id="IPR050229">
    <property type="entry name" value="GlpE_sulfurtransferase"/>
</dbReference>
<dbReference type="Gene3D" id="3.40.250.10">
    <property type="entry name" value="Rhodanese-like domain"/>
    <property type="match status" value="1"/>
</dbReference>
<accession>A0ABY8QQH3</accession>
<dbReference type="PANTHER" id="PTHR43031">
    <property type="entry name" value="FAD-DEPENDENT OXIDOREDUCTASE"/>
    <property type="match status" value="1"/>
</dbReference>
<dbReference type="InterPro" id="IPR001763">
    <property type="entry name" value="Rhodanese-like_dom"/>
</dbReference>
<evidence type="ECO:0000259" key="1">
    <source>
        <dbReference type="PROSITE" id="PS50206"/>
    </source>
</evidence>
<gene>
    <name evidence="2" type="ORF">LWF01_14175</name>
</gene>
<dbReference type="PANTHER" id="PTHR43031:SF1">
    <property type="entry name" value="PYRIDINE NUCLEOTIDE-DISULPHIDE OXIDOREDUCTASE"/>
    <property type="match status" value="1"/>
</dbReference>
<feature type="domain" description="Rhodanese" evidence="1">
    <location>
        <begin position="14"/>
        <end position="101"/>
    </location>
</feature>
<reference evidence="2 3" key="1">
    <citation type="submission" date="2023-05" db="EMBL/GenBank/DDBJ databases">
        <title>Lithophilousrod everest ZFBP1038 complete genpme.</title>
        <authorList>
            <person name="Tian M."/>
        </authorList>
    </citation>
    <scope>NUCLEOTIDE SEQUENCE [LARGE SCALE GENOMIC DNA]</scope>
    <source>
        <strain evidence="2 3">ZFBP1038</strain>
    </source>
</reference>
<dbReference type="SUPFAM" id="SSF52821">
    <property type="entry name" value="Rhodanese/Cell cycle control phosphatase"/>
    <property type="match status" value="1"/>
</dbReference>
<protein>
    <submittedName>
        <fullName evidence="2">Rhodanese-like domain-containing protein</fullName>
    </submittedName>
</protein>
<dbReference type="CDD" id="cd00158">
    <property type="entry name" value="RHOD"/>
    <property type="match status" value="1"/>
</dbReference>